<dbReference type="Pfam" id="PF00177">
    <property type="entry name" value="Ribosomal_S7"/>
    <property type="match status" value="1"/>
</dbReference>
<evidence type="ECO:0000313" key="7">
    <source>
        <dbReference type="Proteomes" id="UP000319716"/>
    </source>
</evidence>
<dbReference type="SUPFAM" id="SSF47973">
    <property type="entry name" value="Ribosomal protein S7"/>
    <property type="match status" value="1"/>
</dbReference>
<dbReference type="Gene3D" id="1.10.455.10">
    <property type="entry name" value="Ribosomal protein S7 domain"/>
    <property type="match status" value="1"/>
</dbReference>
<dbReference type="GO" id="GO:0005840">
    <property type="term" value="C:ribosome"/>
    <property type="evidence" value="ECO:0007669"/>
    <property type="project" value="UniProtKB-KW"/>
</dbReference>
<reference evidence="6 7" key="1">
    <citation type="submission" date="2017-11" db="EMBL/GenBank/DDBJ databases">
        <title>Draft Genome Sequence of Sporolactobacillus inulinus NBRC 111894 Isolated from Koso, a Japanese Sugar-Vegetable Fermented Beverage.</title>
        <authorList>
            <person name="Chiou T.Y."/>
            <person name="Oshima K."/>
            <person name="Suda W."/>
            <person name="Hattori M."/>
            <person name="Takahashi T."/>
        </authorList>
    </citation>
    <scope>NUCLEOTIDE SEQUENCE [LARGE SCALE GENOMIC DNA]</scope>
    <source>
        <strain evidence="6 7">NBRC111894</strain>
    </source>
</reference>
<evidence type="ECO:0000256" key="2">
    <source>
        <dbReference type="ARBA" id="ARBA00022980"/>
    </source>
</evidence>
<accession>A0A4Y1ZGZ7</accession>
<organism evidence="6 7">
    <name type="scientific">Sporolactobacillus inulinus</name>
    <dbReference type="NCBI Taxonomy" id="2078"/>
    <lineage>
        <taxon>Bacteria</taxon>
        <taxon>Bacillati</taxon>
        <taxon>Bacillota</taxon>
        <taxon>Bacilli</taxon>
        <taxon>Bacillales</taxon>
        <taxon>Sporolactobacillaceae</taxon>
        <taxon>Sporolactobacillus</taxon>
    </lineage>
</organism>
<evidence type="ECO:0000256" key="3">
    <source>
        <dbReference type="ARBA" id="ARBA00023274"/>
    </source>
</evidence>
<comment type="similarity">
    <text evidence="1">Belongs to the universal ribosomal protein uS7 family.</text>
</comment>
<dbReference type="EMBL" id="BEXB01000032">
    <property type="protein sequence ID" value="GAY77738.1"/>
    <property type="molecule type" value="Genomic_DNA"/>
</dbReference>
<gene>
    <name evidence="6" type="ORF">NBRC111894_3292</name>
</gene>
<evidence type="ECO:0000256" key="1">
    <source>
        <dbReference type="ARBA" id="ARBA00007151"/>
    </source>
</evidence>
<feature type="domain" description="Small ribosomal subunit protein uS7" evidence="5">
    <location>
        <begin position="1"/>
        <end position="38"/>
    </location>
</feature>
<dbReference type="Proteomes" id="UP000319716">
    <property type="component" value="Unassembled WGS sequence"/>
</dbReference>
<dbReference type="InterPro" id="IPR023798">
    <property type="entry name" value="Ribosomal_uS7_dom"/>
</dbReference>
<comment type="caution">
    <text evidence="6">The sequence shown here is derived from an EMBL/GenBank/DDBJ whole genome shotgun (WGS) entry which is preliminary data.</text>
</comment>
<keyword evidence="3" id="KW-0687">Ribonucleoprotein</keyword>
<evidence type="ECO:0000259" key="5">
    <source>
        <dbReference type="Pfam" id="PF00177"/>
    </source>
</evidence>
<dbReference type="GO" id="GO:1990904">
    <property type="term" value="C:ribonucleoprotein complex"/>
    <property type="evidence" value="ECO:0007669"/>
    <property type="project" value="UniProtKB-KW"/>
</dbReference>
<dbReference type="InterPro" id="IPR036823">
    <property type="entry name" value="Ribosomal_uS7_dom_sf"/>
</dbReference>
<proteinExistence type="inferred from homology"/>
<dbReference type="AlphaFoldDB" id="A0A4Y1ZGZ7"/>
<protein>
    <recommendedName>
        <fullName evidence="4">30S ribosomal protein S7</fullName>
    </recommendedName>
</protein>
<name>A0A4Y1ZGZ7_9BACL</name>
<sequence>MQDGKKGKAQTILYQAFDLIKERTNQEPMEVFEQALKTLCLYSK</sequence>
<evidence type="ECO:0000313" key="6">
    <source>
        <dbReference type="EMBL" id="GAY77738.1"/>
    </source>
</evidence>
<evidence type="ECO:0000256" key="4">
    <source>
        <dbReference type="ARBA" id="ARBA00035524"/>
    </source>
</evidence>
<keyword evidence="2 6" id="KW-0689">Ribosomal protein</keyword>